<protein>
    <submittedName>
        <fullName evidence="1">Acyl-ACP--UDP-N-acetylglucosamine O-acyltransferase</fullName>
        <ecNumber evidence="1">2.3.1.129</ecNumber>
    </submittedName>
</protein>
<keyword evidence="1" id="KW-0808">Transferase</keyword>
<organism evidence="1 2">
    <name type="scientific">Imbroritus primus</name>
    <dbReference type="NCBI Taxonomy" id="3058603"/>
    <lineage>
        <taxon>Bacteria</taxon>
        <taxon>Pseudomonadati</taxon>
        <taxon>Pseudomonadota</taxon>
        <taxon>Betaproteobacteria</taxon>
        <taxon>Burkholderiales</taxon>
        <taxon>Burkholderiaceae</taxon>
        <taxon>Imbroritus</taxon>
    </lineage>
</organism>
<sequence length="268" mass="28299">MTQIHPTAIVDPQAELAPDVEVGPYTVIGPNVQIGAGSRIGAHTVIEGHTTIGSGNRIGHYAALGGDPQDMKYRGEPTRLTIGDRNTIREFTTIHTGTVQDEGVTSIGDDNWIMAYVHIAHDCRVGNHTVFSSNAQIAGHVTVGDWAIMGGMSGVHQFVRIGEHAMLGGASALVQDLPPFVIAASDKGGNKAAPHGVNVEGLRRRGFSAEQIAALRTAYRQLYKTGLSFDDAKAAIAADIATLNDATATAPVQRFLDFVAASTRGIVR</sequence>
<evidence type="ECO:0000313" key="1">
    <source>
        <dbReference type="EMBL" id="TMS58785.1"/>
    </source>
</evidence>
<keyword evidence="1" id="KW-0012">Acyltransferase</keyword>
<reference evidence="1" key="1">
    <citation type="submission" date="2019-05" db="EMBL/GenBank/DDBJ databases">
        <title>Revised genome assembly of Burkholderiaceae (previously Ralstonia) sp. PBA.</title>
        <authorList>
            <person name="Gan H.M."/>
        </authorList>
    </citation>
    <scope>NUCLEOTIDE SEQUENCE</scope>
    <source>
        <strain evidence="1">PBA</strain>
    </source>
</reference>
<dbReference type="Proteomes" id="UP000004277">
    <property type="component" value="Unassembled WGS sequence"/>
</dbReference>
<comment type="caution">
    <text evidence="1">The sequence shown here is derived from an EMBL/GenBank/DDBJ whole genome shotgun (WGS) entry which is preliminary data.</text>
</comment>
<gene>
    <name evidence="1" type="primary">lpxA</name>
    <name evidence="1" type="ORF">MW7_008780</name>
</gene>
<accession>A0ACD3SRA4</accession>
<keyword evidence="2" id="KW-1185">Reference proteome</keyword>
<dbReference type="EC" id="2.3.1.129" evidence="1"/>
<proteinExistence type="predicted"/>
<dbReference type="EMBL" id="AKCV02000015">
    <property type="protein sequence ID" value="TMS58785.1"/>
    <property type="molecule type" value="Genomic_DNA"/>
</dbReference>
<name>A0ACD3SRA4_9BURK</name>
<evidence type="ECO:0000313" key="2">
    <source>
        <dbReference type="Proteomes" id="UP000004277"/>
    </source>
</evidence>